<dbReference type="PANTHER" id="PTHR42085:SF4">
    <property type="entry name" value="F-BOX DOMAIN-CONTAINING PROTEIN"/>
    <property type="match status" value="1"/>
</dbReference>
<reference evidence="2" key="1">
    <citation type="submission" date="2023-06" db="EMBL/GenBank/DDBJ databases">
        <title>Genome-scale phylogeny and comparative genomics of the fungal order Sordariales.</title>
        <authorList>
            <consortium name="Lawrence Berkeley National Laboratory"/>
            <person name="Hensen N."/>
            <person name="Bonometti L."/>
            <person name="Westerberg I."/>
            <person name="Brannstrom I.O."/>
            <person name="Guillou S."/>
            <person name="Cros-Aarteil S."/>
            <person name="Calhoun S."/>
            <person name="Haridas S."/>
            <person name="Kuo A."/>
            <person name="Mondo S."/>
            <person name="Pangilinan J."/>
            <person name="Riley R."/>
            <person name="LaButti K."/>
            <person name="Andreopoulos B."/>
            <person name="Lipzen A."/>
            <person name="Chen C."/>
            <person name="Yanf M."/>
            <person name="Daum C."/>
            <person name="Ng V."/>
            <person name="Clum A."/>
            <person name="Steindorff A."/>
            <person name="Ohm R."/>
            <person name="Martin F."/>
            <person name="Silar P."/>
            <person name="Natvig D."/>
            <person name="Lalanne C."/>
            <person name="Gautier V."/>
            <person name="Ament-velasquez S.L."/>
            <person name="Kruys A."/>
            <person name="Hutchinson M.I."/>
            <person name="Powell A.J."/>
            <person name="Barry K."/>
            <person name="Miller A.N."/>
            <person name="Grigoriev I.V."/>
            <person name="Debuchy R."/>
            <person name="Gladieux P."/>
            <person name="Thoren M.H."/>
            <person name="Johannesson H."/>
        </authorList>
    </citation>
    <scope>NUCLEOTIDE SEQUENCE</scope>
    <source>
        <strain evidence="2">SMH3391-2</strain>
    </source>
</reference>
<dbReference type="EMBL" id="JAULSR010000007">
    <property type="protein sequence ID" value="KAK0615321.1"/>
    <property type="molecule type" value="Genomic_DNA"/>
</dbReference>
<protein>
    <submittedName>
        <fullName evidence="2">Uncharacterized protein</fullName>
    </submittedName>
</protein>
<feature type="compositionally biased region" description="Low complexity" evidence="1">
    <location>
        <begin position="616"/>
        <end position="626"/>
    </location>
</feature>
<evidence type="ECO:0000313" key="2">
    <source>
        <dbReference type="EMBL" id="KAK0615321.1"/>
    </source>
</evidence>
<dbReference type="InterPro" id="IPR038883">
    <property type="entry name" value="AN11006-like"/>
</dbReference>
<comment type="caution">
    <text evidence="2">The sequence shown here is derived from an EMBL/GenBank/DDBJ whole genome shotgun (WGS) entry which is preliminary data.</text>
</comment>
<feature type="region of interest" description="Disordered" evidence="1">
    <location>
        <begin position="63"/>
        <end position="109"/>
    </location>
</feature>
<dbReference type="Proteomes" id="UP001174934">
    <property type="component" value="Unassembled WGS sequence"/>
</dbReference>
<feature type="region of interest" description="Disordered" evidence="1">
    <location>
        <begin position="616"/>
        <end position="646"/>
    </location>
</feature>
<dbReference type="AlphaFoldDB" id="A0AA40BVK7"/>
<evidence type="ECO:0000256" key="1">
    <source>
        <dbReference type="SAM" id="MobiDB-lite"/>
    </source>
</evidence>
<sequence>MGNATSTGNGAIGTSPDMGAAQVLFPKGANVDQATMANSQPAEATEADANVATLIPKAIDQGMGEDQAHNFPGDSTPPASPTTKATQVQPSQLPADDWTPPITPQVLATEPSAPLSPFYLGSSSVTVVPPTATPTETKGLASADEATHSSTLPPPITPKRKAEDDDLKPMNTKRTKSEETNESTPPGDHSFDATAPVIKAKRKADDETDDSPVVKRVKSGHSIFGGPSSVVKTKRKLESDDVDEDITPDAKRAETQHQQTVDTTVHEMASENSNDWTLTVVPKKITFFDLPGEIRNKISDEALTVDPAAIPEKITFFSLPAEIRNQIYGYIATSHKPVVTPHSKMVTLRVKQPVPFHINPVNMMLVNKKLSGELQAYLYANNTFSLTITQHRGWLNQIGRPNASDIRTIQVYCNGKNKHADANLVYMQSTMSKRCHSLRTIIFDLHFDGATAQMLDRLITNEMAATWANRKAFKCLQEIIVTKTDIRNRPGRWRDQTEVDKYKKLAEQSGVAVKAVSKHSNRGNGCEETHWLTATYNPKTKRSTAVNPRMPKEVQAALLAADAIPTVAAPASTAPALAAPAAATAPAPTAPSLTAPDAIAPAATALADTVPAATAPATTAPSMTAPEVTAPAVSAPDVTAPGAPAV</sequence>
<gene>
    <name evidence="2" type="ORF">B0T17DRAFT_620111</name>
</gene>
<name>A0AA40BVK7_9PEZI</name>
<evidence type="ECO:0000313" key="3">
    <source>
        <dbReference type="Proteomes" id="UP001174934"/>
    </source>
</evidence>
<dbReference type="PANTHER" id="PTHR42085">
    <property type="entry name" value="F-BOX DOMAIN-CONTAINING PROTEIN"/>
    <property type="match status" value="1"/>
</dbReference>
<keyword evidence="3" id="KW-1185">Reference proteome</keyword>
<proteinExistence type="predicted"/>
<feature type="region of interest" description="Disordered" evidence="1">
    <location>
        <begin position="130"/>
        <end position="194"/>
    </location>
</feature>
<organism evidence="2 3">
    <name type="scientific">Bombardia bombarda</name>
    <dbReference type="NCBI Taxonomy" id="252184"/>
    <lineage>
        <taxon>Eukaryota</taxon>
        <taxon>Fungi</taxon>
        <taxon>Dikarya</taxon>
        <taxon>Ascomycota</taxon>
        <taxon>Pezizomycotina</taxon>
        <taxon>Sordariomycetes</taxon>
        <taxon>Sordariomycetidae</taxon>
        <taxon>Sordariales</taxon>
        <taxon>Lasiosphaeriaceae</taxon>
        <taxon>Bombardia</taxon>
    </lineage>
</organism>
<accession>A0AA40BVK7</accession>